<evidence type="ECO:0000256" key="5">
    <source>
        <dbReference type="SAM" id="MobiDB-lite"/>
    </source>
</evidence>
<dbReference type="Gene3D" id="2.40.50.100">
    <property type="match status" value="1"/>
</dbReference>
<dbReference type="SUPFAM" id="SSF52540">
    <property type="entry name" value="P-loop containing nucleoside triphosphate hydrolases"/>
    <property type="match status" value="1"/>
</dbReference>
<evidence type="ECO:0000313" key="7">
    <source>
        <dbReference type="EMBL" id="GEB54091.1"/>
    </source>
</evidence>
<dbReference type="GO" id="GO:0043190">
    <property type="term" value="C:ATP-binding cassette (ABC) transporter complex"/>
    <property type="evidence" value="ECO:0007669"/>
    <property type="project" value="InterPro"/>
</dbReference>
<dbReference type="SUPFAM" id="SSF50331">
    <property type="entry name" value="MOP-like"/>
    <property type="match status" value="1"/>
</dbReference>
<sequence>MTTTAPKTGTAASAAQPAGPPAPSGAEGARSGVALRLAGLRRAFGGTTALDGLDLDIAPGELVALLGPSGCGKTTALRIIAGFETADAGELLVDGEDLTGVPANRRDIGMVFQSYSLFPNMTAAQNVAYGLRVRKAAKAERAARAAELLDLVGLPGREKHYPHQLSGGQQQRVALARALAIRPRVLLLDEPLSALDAKVRLQLREEIRRIQLELGITTVFVTHDQEEALSMADRVAVMRDGRLEQCAAPGELYERPATPFVAEFVGTMNRLPGTVREGGTVETLGRRLAVHGTAPAAGTRVDVLLRPESLRVTGGDGAAGEPAERAAAEGGVPATVRVVTFLGGTTRLHLTTDEGAEAKADLPSWEAAAFTPGTRCTLAAHDHTVLVEETAAR</sequence>
<dbReference type="Pfam" id="PF08402">
    <property type="entry name" value="TOBE_2"/>
    <property type="match status" value="1"/>
</dbReference>
<dbReference type="OrthoDB" id="9802264at2"/>
<accession>A0A4Y3R8V2</accession>
<dbReference type="PANTHER" id="PTHR42781">
    <property type="entry name" value="SPERMIDINE/PUTRESCINE IMPORT ATP-BINDING PROTEIN POTA"/>
    <property type="match status" value="1"/>
</dbReference>
<dbReference type="SMART" id="SM00382">
    <property type="entry name" value="AAA"/>
    <property type="match status" value="1"/>
</dbReference>
<dbReference type="AlphaFoldDB" id="A0A4Y3R8V2"/>
<keyword evidence="1" id="KW-0813">Transport</keyword>
<feature type="domain" description="ABC transporter" evidence="6">
    <location>
        <begin position="35"/>
        <end position="265"/>
    </location>
</feature>
<evidence type="ECO:0000256" key="1">
    <source>
        <dbReference type="ARBA" id="ARBA00022448"/>
    </source>
</evidence>
<dbReference type="InterPro" id="IPR003593">
    <property type="entry name" value="AAA+_ATPase"/>
</dbReference>
<dbReference type="InterPro" id="IPR003439">
    <property type="entry name" value="ABC_transporter-like_ATP-bd"/>
</dbReference>
<comment type="caution">
    <text evidence="7">The sequence shown here is derived from an EMBL/GenBank/DDBJ whole genome shotgun (WGS) entry which is preliminary data.</text>
</comment>
<evidence type="ECO:0000256" key="2">
    <source>
        <dbReference type="ARBA" id="ARBA00022741"/>
    </source>
</evidence>
<proteinExistence type="predicted"/>
<protein>
    <recommendedName>
        <fullName evidence="4">ABC-type quaternary amine transporter</fullName>
        <ecNumber evidence="4">7.6.2.9</ecNumber>
    </recommendedName>
</protein>
<dbReference type="RefSeq" id="WP_086814736.1">
    <property type="nucleotide sequence ID" value="NZ_BJMM01000081.1"/>
</dbReference>
<dbReference type="EC" id="7.6.2.9" evidence="4"/>
<dbReference type="GO" id="GO:0015418">
    <property type="term" value="F:ABC-type quaternary ammonium compound transporting activity"/>
    <property type="evidence" value="ECO:0007669"/>
    <property type="project" value="UniProtKB-EC"/>
</dbReference>
<dbReference type="PROSITE" id="PS50893">
    <property type="entry name" value="ABC_TRANSPORTER_2"/>
    <property type="match status" value="1"/>
</dbReference>
<keyword evidence="3 7" id="KW-0067">ATP-binding</keyword>
<keyword evidence="2" id="KW-0547">Nucleotide-binding</keyword>
<dbReference type="InterPro" id="IPR013611">
    <property type="entry name" value="Transp-assoc_OB_typ2"/>
</dbReference>
<dbReference type="GO" id="GO:0005524">
    <property type="term" value="F:ATP binding"/>
    <property type="evidence" value="ECO:0007669"/>
    <property type="project" value="UniProtKB-KW"/>
</dbReference>
<dbReference type="EMBL" id="BJMM01000081">
    <property type="protein sequence ID" value="GEB54091.1"/>
    <property type="molecule type" value="Genomic_DNA"/>
</dbReference>
<evidence type="ECO:0000256" key="4">
    <source>
        <dbReference type="ARBA" id="ARBA00066388"/>
    </source>
</evidence>
<gene>
    <name evidence="7" type="ORF">SCA03_66420</name>
</gene>
<dbReference type="PANTHER" id="PTHR42781:SF4">
    <property type="entry name" value="SPERMIDINE_PUTRESCINE IMPORT ATP-BINDING PROTEIN POTA"/>
    <property type="match status" value="1"/>
</dbReference>
<evidence type="ECO:0000259" key="6">
    <source>
        <dbReference type="PROSITE" id="PS50893"/>
    </source>
</evidence>
<organism evidence="7 8">
    <name type="scientific">Streptomyces cacaoi</name>
    <dbReference type="NCBI Taxonomy" id="1898"/>
    <lineage>
        <taxon>Bacteria</taxon>
        <taxon>Bacillati</taxon>
        <taxon>Actinomycetota</taxon>
        <taxon>Actinomycetes</taxon>
        <taxon>Kitasatosporales</taxon>
        <taxon>Streptomycetaceae</taxon>
        <taxon>Streptomyces</taxon>
    </lineage>
</organism>
<name>A0A4Y3R8V2_STRCI</name>
<dbReference type="InterPro" id="IPR008995">
    <property type="entry name" value="Mo/tungstate-bd_C_term_dom"/>
</dbReference>
<evidence type="ECO:0000313" key="8">
    <source>
        <dbReference type="Proteomes" id="UP000319210"/>
    </source>
</evidence>
<dbReference type="InterPro" id="IPR050093">
    <property type="entry name" value="ABC_SmlMolc_Importer"/>
</dbReference>
<dbReference type="GO" id="GO:0016887">
    <property type="term" value="F:ATP hydrolysis activity"/>
    <property type="evidence" value="ECO:0007669"/>
    <property type="project" value="InterPro"/>
</dbReference>
<dbReference type="FunFam" id="3.40.50.300:FF:000425">
    <property type="entry name" value="Probable ABC transporter, ATP-binding subunit"/>
    <property type="match status" value="1"/>
</dbReference>
<feature type="region of interest" description="Disordered" evidence="5">
    <location>
        <begin position="1"/>
        <end position="28"/>
    </location>
</feature>
<dbReference type="InterPro" id="IPR027417">
    <property type="entry name" value="P-loop_NTPase"/>
</dbReference>
<dbReference type="InterPro" id="IPR017871">
    <property type="entry name" value="ABC_transporter-like_CS"/>
</dbReference>
<evidence type="ECO:0000256" key="3">
    <source>
        <dbReference type="ARBA" id="ARBA00022840"/>
    </source>
</evidence>
<dbReference type="Proteomes" id="UP000319210">
    <property type="component" value="Unassembled WGS sequence"/>
</dbReference>
<dbReference type="Pfam" id="PF00005">
    <property type="entry name" value="ABC_tran"/>
    <property type="match status" value="1"/>
</dbReference>
<reference evidence="7 8" key="1">
    <citation type="submission" date="2019-06" db="EMBL/GenBank/DDBJ databases">
        <title>Whole genome shotgun sequence of Streptomyces cacaoi subsp. cacaoi NBRC 12748.</title>
        <authorList>
            <person name="Hosoyama A."/>
            <person name="Uohara A."/>
            <person name="Ohji S."/>
            <person name="Ichikawa N."/>
        </authorList>
    </citation>
    <scope>NUCLEOTIDE SEQUENCE [LARGE SCALE GENOMIC DNA]</scope>
    <source>
        <strain evidence="7 8">NBRC 12748</strain>
    </source>
</reference>
<dbReference type="PROSITE" id="PS00211">
    <property type="entry name" value="ABC_TRANSPORTER_1"/>
    <property type="match status" value="1"/>
</dbReference>
<keyword evidence="8" id="KW-1185">Reference proteome</keyword>
<dbReference type="Gene3D" id="3.40.50.300">
    <property type="entry name" value="P-loop containing nucleotide triphosphate hydrolases"/>
    <property type="match status" value="1"/>
</dbReference>